<feature type="transmembrane region" description="Helical" evidence="16">
    <location>
        <begin position="79"/>
        <end position="97"/>
    </location>
</feature>
<dbReference type="InterPro" id="IPR001182">
    <property type="entry name" value="FtsW/RodA"/>
</dbReference>
<keyword evidence="7 16" id="KW-1133">Transmembrane helix</keyword>
<dbReference type="GO" id="GO:0008955">
    <property type="term" value="F:peptidoglycan glycosyltransferase activity"/>
    <property type="evidence" value="ECO:0007669"/>
    <property type="project" value="UniProtKB-EC"/>
</dbReference>
<feature type="transmembrane region" description="Helical" evidence="16">
    <location>
        <begin position="337"/>
        <end position="360"/>
    </location>
</feature>
<dbReference type="RefSeq" id="WP_073119864.1">
    <property type="nucleotide sequence ID" value="NZ_FRAA01000001.1"/>
</dbReference>
<keyword evidence="3" id="KW-0808">Transferase</keyword>
<feature type="transmembrane region" description="Helical" evidence="16">
    <location>
        <begin position="191"/>
        <end position="209"/>
    </location>
</feature>
<keyword evidence="18" id="KW-1185">Reference proteome</keyword>
<evidence type="ECO:0000256" key="7">
    <source>
        <dbReference type="ARBA" id="ARBA00022989"/>
    </source>
</evidence>
<keyword evidence="8 16" id="KW-0472">Membrane</keyword>
<feature type="transmembrane region" description="Helical" evidence="16">
    <location>
        <begin position="153"/>
        <end position="184"/>
    </location>
</feature>
<dbReference type="GO" id="GO:0009252">
    <property type="term" value="P:peptidoglycan biosynthetic process"/>
    <property type="evidence" value="ECO:0007669"/>
    <property type="project" value="UniProtKB-KW"/>
</dbReference>
<comment type="catalytic activity">
    <reaction evidence="15">
        <text>[GlcNAc-(1-&gt;4)-Mur2Ac(oyl-L-Ala-gamma-D-Glu-L-Lys-D-Ala-D-Ala)](n)-di-trans,octa-cis-undecaprenyl diphosphate + beta-D-GlcNAc-(1-&gt;4)-Mur2Ac(oyl-L-Ala-gamma-D-Glu-L-Lys-D-Ala-D-Ala)-di-trans,octa-cis-undecaprenyl diphosphate = [GlcNAc-(1-&gt;4)-Mur2Ac(oyl-L-Ala-gamma-D-Glu-L-Lys-D-Ala-D-Ala)](n+1)-di-trans,octa-cis-undecaprenyl diphosphate + di-trans,octa-cis-undecaprenyl diphosphate + H(+)</text>
        <dbReference type="Rhea" id="RHEA:23708"/>
        <dbReference type="Rhea" id="RHEA-COMP:9602"/>
        <dbReference type="Rhea" id="RHEA-COMP:9603"/>
        <dbReference type="ChEBI" id="CHEBI:15378"/>
        <dbReference type="ChEBI" id="CHEBI:58405"/>
        <dbReference type="ChEBI" id="CHEBI:60033"/>
        <dbReference type="ChEBI" id="CHEBI:78435"/>
        <dbReference type="EC" id="2.4.99.28"/>
    </reaction>
</comment>
<evidence type="ECO:0000256" key="8">
    <source>
        <dbReference type="ARBA" id="ARBA00023136"/>
    </source>
</evidence>
<evidence type="ECO:0000256" key="3">
    <source>
        <dbReference type="ARBA" id="ARBA00022679"/>
    </source>
</evidence>
<evidence type="ECO:0000256" key="6">
    <source>
        <dbReference type="ARBA" id="ARBA00022984"/>
    </source>
</evidence>
<keyword evidence="6" id="KW-0573">Peptidoglycan synthesis</keyword>
<dbReference type="PANTHER" id="PTHR30474">
    <property type="entry name" value="CELL CYCLE PROTEIN"/>
    <property type="match status" value="1"/>
</dbReference>
<keyword evidence="5" id="KW-0133">Cell shape</keyword>
<keyword evidence="17" id="KW-0131">Cell cycle</keyword>
<dbReference type="EC" id="2.4.99.28" evidence="14"/>
<comment type="subcellular location">
    <subcellularLocation>
        <location evidence="1">Membrane</location>
        <topology evidence="1">Multi-pass membrane protein</topology>
    </subcellularLocation>
</comment>
<evidence type="ECO:0000256" key="2">
    <source>
        <dbReference type="ARBA" id="ARBA00022676"/>
    </source>
</evidence>
<protein>
    <recommendedName>
        <fullName evidence="12">Probable peptidoglycan glycosyltransferase FtsW</fullName>
        <ecNumber evidence="14">2.4.99.28</ecNumber>
    </recommendedName>
    <alternativeName>
        <fullName evidence="13">Cell division protein FtsW</fullName>
    </alternativeName>
    <alternativeName>
        <fullName evidence="10">Cell wall polymerase</fullName>
    </alternativeName>
    <alternativeName>
        <fullName evidence="9">Peptidoglycan polymerase</fullName>
    </alternativeName>
</protein>
<evidence type="ECO:0000256" key="11">
    <source>
        <dbReference type="ARBA" id="ARBA00038053"/>
    </source>
</evidence>
<dbReference type="GO" id="GO:0032153">
    <property type="term" value="C:cell division site"/>
    <property type="evidence" value="ECO:0007669"/>
    <property type="project" value="TreeGrafter"/>
</dbReference>
<keyword evidence="2" id="KW-0328">Glycosyltransferase</keyword>
<evidence type="ECO:0000256" key="14">
    <source>
        <dbReference type="ARBA" id="ARBA00044770"/>
    </source>
</evidence>
<dbReference type="GO" id="GO:0051301">
    <property type="term" value="P:cell division"/>
    <property type="evidence" value="ECO:0007669"/>
    <property type="project" value="UniProtKB-KW"/>
</dbReference>
<dbReference type="GO" id="GO:0015648">
    <property type="term" value="F:lipid-linked peptidoglycan transporter activity"/>
    <property type="evidence" value="ECO:0007669"/>
    <property type="project" value="TreeGrafter"/>
</dbReference>
<dbReference type="Proteomes" id="UP000184474">
    <property type="component" value="Unassembled WGS sequence"/>
</dbReference>
<evidence type="ECO:0000256" key="5">
    <source>
        <dbReference type="ARBA" id="ARBA00022960"/>
    </source>
</evidence>
<keyword evidence="17" id="KW-0132">Cell division</keyword>
<feature type="transmembrane region" description="Helical" evidence="16">
    <location>
        <begin position="304"/>
        <end position="331"/>
    </location>
</feature>
<reference evidence="18" key="1">
    <citation type="submission" date="2016-11" db="EMBL/GenBank/DDBJ databases">
        <authorList>
            <person name="Varghese N."/>
            <person name="Submissions S."/>
        </authorList>
    </citation>
    <scope>NUCLEOTIDE SEQUENCE [LARGE SCALE GENOMIC DNA]</scope>
    <source>
        <strain evidence="18">DSM 26134</strain>
    </source>
</reference>
<dbReference type="EMBL" id="FRAA01000001">
    <property type="protein sequence ID" value="SHJ71448.1"/>
    <property type="molecule type" value="Genomic_DNA"/>
</dbReference>
<gene>
    <name evidence="17" type="ORF">SAMN04488028_101989</name>
</gene>
<organism evidence="17 18">
    <name type="scientific">Reichenbachiella agariperforans</name>
    <dbReference type="NCBI Taxonomy" id="156994"/>
    <lineage>
        <taxon>Bacteria</taxon>
        <taxon>Pseudomonadati</taxon>
        <taxon>Bacteroidota</taxon>
        <taxon>Cytophagia</taxon>
        <taxon>Cytophagales</taxon>
        <taxon>Reichenbachiellaceae</taxon>
        <taxon>Reichenbachiella</taxon>
    </lineage>
</organism>
<evidence type="ECO:0000256" key="16">
    <source>
        <dbReference type="SAM" id="Phobius"/>
    </source>
</evidence>
<evidence type="ECO:0000256" key="4">
    <source>
        <dbReference type="ARBA" id="ARBA00022692"/>
    </source>
</evidence>
<feature type="transmembrane region" description="Helical" evidence="16">
    <location>
        <begin position="15"/>
        <end position="38"/>
    </location>
</feature>
<keyword evidence="4 16" id="KW-0812">Transmembrane</keyword>
<comment type="similarity">
    <text evidence="11">Belongs to the SEDS family. FtsW subfamily.</text>
</comment>
<evidence type="ECO:0000256" key="15">
    <source>
        <dbReference type="ARBA" id="ARBA00049902"/>
    </source>
</evidence>
<dbReference type="AlphaFoldDB" id="A0A1M6LJY7"/>
<evidence type="ECO:0000256" key="9">
    <source>
        <dbReference type="ARBA" id="ARBA00032370"/>
    </source>
</evidence>
<dbReference type="GO" id="GO:0005886">
    <property type="term" value="C:plasma membrane"/>
    <property type="evidence" value="ECO:0007669"/>
    <property type="project" value="TreeGrafter"/>
</dbReference>
<evidence type="ECO:0000313" key="18">
    <source>
        <dbReference type="Proteomes" id="UP000184474"/>
    </source>
</evidence>
<evidence type="ECO:0000313" key="17">
    <source>
        <dbReference type="EMBL" id="SHJ71448.1"/>
    </source>
</evidence>
<dbReference type="PANTHER" id="PTHR30474:SF2">
    <property type="entry name" value="PEPTIDOGLYCAN GLYCOSYLTRANSFERASE FTSW-RELATED"/>
    <property type="match status" value="1"/>
</dbReference>
<dbReference type="STRING" id="156994.SAMN04488028_101989"/>
<sequence length="387" mass="42347">MIKEWVDRHIKGDPVIWFIVITLSVLSILVVYSATGTLAYTRMEGDTEHYLIKHSLLVLLSWGAMWLAHKIDYRYYSKLSRLALWLSVPLLFITWKFGMNINEASRWITVPFINQAFQPSDLAKFALIVTLASMLAKRQENIEDIKESLIPMLLWIGLICGLIAMTNLSSAALIFVTCMVIMFIGRVPVKYLALLVLIGVLAGATALAIGQRGGTAVSRIESFLSADDIPFQAEQSYIAIANGGLVRFAPGKSQQKNFLPHPYSDFIFAIIVEEYGMLGGALVLFLYLALLYRGMKIVSTSEKTYGGLLAAGLSFALVMQALVNMAVAVGLVPITGLTLPLVSMGGTSQLFVGVAIGIILSVSRGELEETGTTQSGNQVRNEKMELA</sequence>
<accession>A0A1M6LJY7</accession>
<evidence type="ECO:0000256" key="12">
    <source>
        <dbReference type="ARBA" id="ARBA00041185"/>
    </source>
</evidence>
<evidence type="ECO:0000256" key="13">
    <source>
        <dbReference type="ARBA" id="ARBA00041418"/>
    </source>
</evidence>
<evidence type="ECO:0000256" key="10">
    <source>
        <dbReference type="ARBA" id="ARBA00033270"/>
    </source>
</evidence>
<name>A0A1M6LJY7_REIAG</name>
<dbReference type="Pfam" id="PF01098">
    <property type="entry name" value="FTSW_RODA_SPOVE"/>
    <property type="match status" value="1"/>
</dbReference>
<dbReference type="GO" id="GO:0008360">
    <property type="term" value="P:regulation of cell shape"/>
    <property type="evidence" value="ECO:0007669"/>
    <property type="project" value="UniProtKB-KW"/>
</dbReference>
<evidence type="ECO:0000256" key="1">
    <source>
        <dbReference type="ARBA" id="ARBA00004141"/>
    </source>
</evidence>
<feature type="transmembrane region" description="Helical" evidence="16">
    <location>
        <begin position="50"/>
        <end position="67"/>
    </location>
</feature>
<proteinExistence type="inferred from homology"/>
<feature type="transmembrane region" description="Helical" evidence="16">
    <location>
        <begin position="266"/>
        <end position="292"/>
    </location>
</feature>